<keyword evidence="8" id="KW-0548">Nucleotidyltransferase</keyword>
<evidence type="ECO:0000256" key="2">
    <source>
        <dbReference type="ARBA" id="ARBA00022723"/>
    </source>
</evidence>
<gene>
    <name evidence="11" type="ORF">AFUS01_LOCUS9935</name>
</gene>
<evidence type="ECO:0000256" key="3">
    <source>
        <dbReference type="ARBA" id="ARBA00022759"/>
    </source>
</evidence>
<dbReference type="GO" id="GO:0046872">
    <property type="term" value="F:metal ion binding"/>
    <property type="evidence" value="ECO:0007669"/>
    <property type="project" value="UniProtKB-KW"/>
</dbReference>
<evidence type="ECO:0000256" key="7">
    <source>
        <dbReference type="ARBA" id="ARBA00022918"/>
    </source>
</evidence>
<dbReference type="Pfam" id="PF25597">
    <property type="entry name" value="SH3_retrovirus"/>
    <property type="match status" value="1"/>
</dbReference>
<evidence type="ECO:0000256" key="6">
    <source>
        <dbReference type="ARBA" id="ARBA00022908"/>
    </source>
</evidence>
<keyword evidence="3" id="KW-0255">Endonuclease</keyword>
<dbReference type="GO" id="GO:0004519">
    <property type="term" value="F:endonuclease activity"/>
    <property type="evidence" value="ECO:0007669"/>
    <property type="project" value="UniProtKB-KW"/>
</dbReference>
<dbReference type="GO" id="GO:0003964">
    <property type="term" value="F:RNA-directed DNA polymerase activity"/>
    <property type="evidence" value="ECO:0007669"/>
    <property type="project" value="UniProtKB-KW"/>
</dbReference>
<keyword evidence="6" id="KW-0229">DNA integration</keyword>
<keyword evidence="7" id="KW-0695">RNA-directed DNA polymerase</keyword>
<proteinExistence type="predicted"/>
<dbReference type="Proteomes" id="UP000708208">
    <property type="component" value="Unassembled WGS sequence"/>
</dbReference>
<evidence type="ECO:0000256" key="4">
    <source>
        <dbReference type="ARBA" id="ARBA00022801"/>
    </source>
</evidence>
<feature type="domain" description="Integrase catalytic" evidence="10">
    <location>
        <begin position="52"/>
        <end position="218"/>
    </location>
</feature>
<keyword evidence="5" id="KW-0460">Magnesium</keyword>
<dbReference type="Pfam" id="PF00665">
    <property type="entry name" value="rve"/>
    <property type="match status" value="1"/>
</dbReference>
<evidence type="ECO:0000313" key="11">
    <source>
        <dbReference type="EMBL" id="CAG7720669.1"/>
    </source>
</evidence>
<keyword evidence="8" id="KW-0239">DNA-directed DNA polymerase</keyword>
<dbReference type="InterPro" id="IPR057670">
    <property type="entry name" value="SH3_retrovirus"/>
</dbReference>
<evidence type="ECO:0000256" key="1">
    <source>
        <dbReference type="ARBA" id="ARBA00022722"/>
    </source>
</evidence>
<dbReference type="GO" id="GO:0003887">
    <property type="term" value="F:DNA-directed DNA polymerase activity"/>
    <property type="evidence" value="ECO:0007669"/>
    <property type="project" value="UniProtKB-KW"/>
</dbReference>
<organism evidence="11 12">
    <name type="scientific">Allacma fusca</name>
    <dbReference type="NCBI Taxonomy" id="39272"/>
    <lineage>
        <taxon>Eukaryota</taxon>
        <taxon>Metazoa</taxon>
        <taxon>Ecdysozoa</taxon>
        <taxon>Arthropoda</taxon>
        <taxon>Hexapoda</taxon>
        <taxon>Collembola</taxon>
        <taxon>Symphypleona</taxon>
        <taxon>Sminthuridae</taxon>
        <taxon>Allacma</taxon>
    </lineage>
</organism>
<reference evidence="11" key="1">
    <citation type="submission" date="2021-06" db="EMBL/GenBank/DDBJ databases">
        <authorList>
            <person name="Hodson N. C."/>
            <person name="Mongue J. A."/>
            <person name="Jaron S. K."/>
        </authorList>
    </citation>
    <scope>NUCLEOTIDE SEQUENCE</scope>
</reference>
<keyword evidence="9" id="KW-0233">DNA recombination</keyword>
<protein>
    <recommendedName>
        <fullName evidence="10">Integrase catalytic domain-containing protein</fullName>
    </recommendedName>
</protein>
<dbReference type="OrthoDB" id="413361at2759"/>
<dbReference type="PANTHER" id="PTHR42648">
    <property type="entry name" value="TRANSPOSASE, PUTATIVE-RELATED"/>
    <property type="match status" value="1"/>
</dbReference>
<dbReference type="PANTHER" id="PTHR42648:SF11">
    <property type="entry name" value="TRANSPOSON TY4-P GAG-POL POLYPROTEIN"/>
    <property type="match status" value="1"/>
</dbReference>
<comment type="caution">
    <text evidence="11">The sequence shown here is derived from an EMBL/GenBank/DDBJ whole genome shotgun (WGS) entry which is preliminary data.</text>
</comment>
<evidence type="ECO:0000313" key="12">
    <source>
        <dbReference type="Proteomes" id="UP000708208"/>
    </source>
</evidence>
<keyword evidence="12" id="KW-1185">Reference proteome</keyword>
<evidence type="ECO:0000256" key="5">
    <source>
        <dbReference type="ARBA" id="ARBA00022842"/>
    </source>
</evidence>
<keyword evidence="1" id="KW-0540">Nuclease</keyword>
<feature type="non-terminal residue" evidence="11">
    <location>
        <position position="272"/>
    </location>
</feature>
<name>A0A8J2K5V9_9HEXA</name>
<dbReference type="InterPro" id="IPR039537">
    <property type="entry name" value="Retrotran_Ty1/copia-like"/>
</dbReference>
<dbReference type="GO" id="GO:0016787">
    <property type="term" value="F:hydrolase activity"/>
    <property type="evidence" value="ECO:0007669"/>
    <property type="project" value="UniProtKB-KW"/>
</dbReference>
<keyword evidence="4" id="KW-0378">Hydrolase</keyword>
<sequence>MAHINRRYVKETAHKGAVTGLDSVDLRGEFHCEDCIIGKQARKPFPRVTTVDNAKPGQKLYADLAGKMPVPSLGGANYYLLIKDHATGFRFVYFLNKKDETSACVKDCVAYLENQTGTTVKTFMTDNGTEFVNKNLKTFFRENGITHETSAPYCPESNGKIERENRTIKDCARTILLAADLPQFLWAEAVSTTVYVHNRVLDKQSPDFTAYEAIFKKKQSVGHLRVFGCTAYAHIPDPKRKTWDPKSTRMLLVGYSGENRKYRLFNEDNNEI</sequence>
<dbReference type="GO" id="GO:0006310">
    <property type="term" value="P:DNA recombination"/>
    <property type="evidence" value="ECO:0007669"/>
    <property type="project" value="UniProtKB-KW"/>
</dbReference>
<keyword evidence="2" id="KW-0479">Metal-binding</keyword>
<dbReference type="InterPro" id="IPR001584">
    <property type="entry name" value="Integrase_cat-core"/>
</dbReference>
<evidence type="ECO:0000259" key="10">
    <source>
        <dbReference type="PROSITE" id="PS50994"/>
    </source>
</evidence>
<evidence type="ECO:0000256" key="8">
    <source>
        <dbReference type="ARBA" id="ARBA00022932"/>
    </source>
</evidence>
<accession>A0A8J2K5V9</accession>
<dbReference type="PROSITE" id="PS50994">
    <property type="entry name" value="INTEGRASE"/>
    <property type="match status" value="1"/>
</dbReference>
<evidence type="ECO:0000256" key="9">
    <source>
        <dbReference type="ARBA" id="ARBA00023172"/>
    </source>
</evidence>
<dbReference type="AlphaFoldDB" id="A0A8J2K5V9"/>
<dbReference type="GO" id="GO:0015074">
    <property type="term" value="P:DNA integration"/>
    <property type="evidence" value="ECO:0007669"/>
    <property type="project" value="UniProtKB-KW"/>
</dbReference>
<dbReference type="EMBL" id="CAJVCH010072546">
    <property type="protein sequence ID" value="CAG7720669.1"/>
    <property type="molecule type" value="Genomic_DNA"/>
</dbReference>
<keyword evidence="8" id="KW-0808">Transferase</keyword>